<dbReference type="AlphaFoldDB" id="A0AAV2MYY2"/>
<dbReference type="PANTHER" id="PTHR21137">
    <property type="entry name" value="ODORANT RECEPTOR"/>
    <property type="match status" value="1"/>
</dbReference>
<sequence length="105" mass="12064">MVKIQYSIVVFSASLELFMCAFPADNLMHMSSRICLGAYESNWFQGSISMQKKILQIIFRSQKPEVIRINGILPALSLRYYAGFLYTSCSYFTAVRIMVNKNIMD</sequence>
<keyword evidence="5 9" id="KW-1133">Transmembrane helix</keyword>
<evidence type="ECO:0000256" key="5">
    <source>
        <dbReference type="ARBA" id="ARBA00022989"/>
    </source>
</evidence>
<feature type="transmembrane region" description="Helical" evidence="9">
    <location>
        <begin position="78"/>
        <end position="99"/>
    </location>
</feature>
<dbReference type="InterPro" id="IPR004117">
    <property type="entry name" value="7tm6_olfct_rcpt"/>
</dbReference>
<dbReference type="GO" id="GO:0005886">
    <property type="term" value="C:plasma membrane"/>
    <property type="evidence" value="ECO:0007669"/>
    <property type="project" value="TreeGrafter"/>
</dbReference>
<reference evidence="10" key="1">
    <citation type="submission" date="2024-04" db="EMBL/GenBank/DDBJ databases">
        <authorList>
            <consortium name="Molecular Ecology Group"/>
        </authorList>
    </citation>
    <scope>NUCLEOTIDE SEQUENCE</scope>
</reference>
<evidence type="ECO:0000313" key="11">
    <source>
        <dbReference type="Proteomes" id="UP001497644"/>
    </source>
</evidence>
<keyword evidence="4" id="KW-0552">Olfaction</keyword>
<name>A0AAV2MYY2_9HYME</name>
<accession>A0AAV2MYY2</accession>
<keyword evidence="6 9" id="KW-0472">Membrane</keyword>
<dbReference type="Proteomes" id="UP001497644">
    <property type="component" value="Unassembled WGS sequence"/>
</dbReference>
<proteinExistence type="predicted"/>
<comment type="caution">
    <text evidence="10">The sequence shown here is derived from an EMBL/GenBank/DDBJ whole genome shotgun (WGS) entry which is preliminary data.</text>
</comment>
<gene>
    <name evidence="10" type="ORF">LPLAT_LOCUS11789</name>
</gene>
<dbReference type="EMBL" id="CAXIPU020001003">
    <property type="protein sequence ID" value="CAL1672827.1"/>
    <property type="molecule type" value="Genomic_DNA"/>
</dbReference>
<keyword evidence="7" id="KW-0675">Receptor</keyword>
<dbReference type="GO" id="GO:0007165">
    <property type="term" value="P:signal transduction"/>
    <property type="evidence" value="ECO:0007669"/>
    <property type="project" value="UniProtKB-KW"/>
</dbReference>
<evidence type="ECO:0000313" key="10">
    <source>
        <dbReference type="EMBL" id="CAL1672827.1"/>
    </source>
</evidence>
<dbReference type="PANTHER" id="PTHR21137:SF44">
    <property type="entry name" value="ODORANT RECEPTOR 13A-RELATED"/>
    <property type="match status" value="1"/>
</dbReference>
<keyword evidence="11" id="KW-1185">Reference proteome</keyword>
<evidence type="ECO:0000256" key="4">
    <source>
        <dbReference type="ARBA" id="ARBA00022725"/>
    </source>
</evidence>
<organism evidence="10 11">
    <name type="scientific">Lasius platythorax</name>
    <dbReference type="NCBI Taxonomy" id="488582"/>
    <lineage>
        <taxon>Eukaryota</taxon>
        <taxon>Metazoa</taxon>
        <taxon>Ecdysozoa</taxon>
        <taxon>Arthropoda</taxon>
        <taxon>Hexapoda</taxon>
        <taxon>Insecta</taxon>
        <taxon>Pterygota</taxon>
        <taxon>Neoptera</taxon>
        <taxon>Endopterygota</taxon>
        <taxon>Hymenoptera</taxon>
        <taxon>Apocrita</taxon>
        <taxon>Aculeata</taxon>
        <taxon>Formicoidea</taxon>
        <taxon>Formicidae</taxon>
        <taxon>Formicinae</taxon>
        <taxon>Lasius</taxon>
        <taxon>Lasius</taxon>
    </lineage>
</organism>
<evidence type="ECO:0000256" key="1">
    <source>
        <dbReference type="ARBA" id="ARBA00004141"/>
    </source>
</evidence>
<evidence type="ECO:0000256" key="9">
    <source>
        <dbReference type="SAM" id="Phobius"/>
    </source>
</evidence>
<evidence type="ECO:0000256" key="2">
    <source>
        <dbReference type="ARBA" id="ARBA00022606"/>
    </source>
</evidence>
<comment type="subcellular location">
    <subcellularLocation>
        <location evidence="1">Membrane</location>
        <topology evidence="1">Multi-pass membrane protein</topology>
    </subcellularLocation>
</comment>
<protein>
    <submittedName>
        <fullName evidence="10">Uncharacterized protein</fullName>
    </submittedName>
</protein>
<evidence type="ECO:0000256" key="7">
    <source>
        <dbReference type="ARBA" id="ARBA00023170"/>
    </source>
</evidence>
<dbReference type="Pfam" id="PF02949">
    <property type="entry name" value="7tm_6"/>
    <property type="match status" value="1"/>
</dbReference>
<evidence type="ECO:0000256" key="6">
    <source>
        <dbReference type="ARBA" id="ARBA00023136"/>
    </source>
</evidence>
<evidence type="ECO:0000256" key="8">
    <source>
        <dbReference type="ARBA" id="ARBA00023224"/>
    </source>
</evidence>
<keyword evidence="3 9" id="KW-0812">Transmembrane</keyword>
<dbReference type="GO" id="GO:0005549">
    <property type="term" value="F:odorant binding"/>
    <property type="evidence" value="ECO:0007669"/>
    <property type="project" value="InterPro"/>
</dbReference>
<dbReference type="GO" id="GO:0004984">
    <property type="term" value="F:olfactory receptor activity"/>
    <property type="evidence" value="ECO:0007669"/>
    <property type="project" value="InterPro"/>
</dbReference>
<keyword evidence="2" id="KW-0716">Sensory transduction</keyword>
<evidence type="ECO:0000256" key="3">
    <source>
        <dbReference type="ARBA" id="ARBA00022692"/>
    </source>
</evidence>
<keyword evidence="8" id="KW-0807">Transducer</keyword>